<evidence type="ECO:0000313" key="10">
    <source>
        <dbReference type="EMBL" id="QXO16433.1"/>
    </source>
</evidence>
<sequence>MYRRLFAALLSVLLSVSTLATGETDSGTQPEQPALPQLQRSSTVPVITISGAIGPAVGDYVIKEIQRANSIADAPAIVIAIDTPGGLVSSLRDINQHILASHIPVLCLVHPPGARAASAGTYILYACHIAAMAPATTLGAATPVQMGGPGPGGEQQDKPSEPSAMEKKILNDSIAYIRSLAQLRGRNVEWAEKAVREAATLSASEALELNVINVMAESPQDLLSAATGQTLELNHQQVTLDFSHAQVEKRDPDLRNKFLATITDPNVAYILMMIGVYGLLLEFYSPSFGIAGITGAICLLIALYAFQLLPVNYVGLGLMLLGIALFIAESFLPSFGLLGSGGIVAFVLGSVFLIDSDLPELRVSLTLIYAIAAVSAGVIIFVLKRVMELRKKQVVSGSEALAGEHGVALESFTGHGFVHVEGERWEAISDVPLSKGDPIRVIELDGLILKVTKVSQVKRSTDDASNSSQH</sequence>
<dbReference type="InterPro" id="IPR056739">
    <property type="entry name" value="NfeD_membrane"/>
</dbReference>
<feature type="domain" description="NfeD-like C-terminal" evidence="7">
    <location>
        <begin position="399"/>
        <end position="453"/>
    </location>
</feature>
<dbReference type="InterPro" id="IPR002810">
    <property type="entry name" value="NfeD-like_C"/>
</dbReference>
<feature type="transmembrane region" description="Helical" evidence="5">
    <location>
        <begin position="311"/>
        <end position="328"/>
    </location>
</feature>
<dbReference type="Pfam" id="PF01957">
    <property type="entry name" value="NfeD"/>
    <property type="match status" value="1"/>
</dbReference>
<feature type="transmembrane region" description="Helical" evidence="5">
    <location>
        <begin position="335"/>
        <end position="354"/>
    </location>
</feature>
<feature type="region of interest" description="Disordered" evidence="4">
    <location>
        <begin position="142"/>
        <end position="163"/>
    </location>
</feature>
<reference evidence="10" key="1">
    <citation type="submission" date="2021-06" db="EMBL/GenBank/DDBJ databases">
        <title>Vibrio nov. sp., novel gut bacterium isolated from Yellow Sea oyster.</title>
        <authorList>
            <person name="Muhammad N."/>
            <person name="Nguyen T.H."/>
            <person name="Lee Y.-J."/>
            <person name="Ko J."/>
            <person name="Kim S.-G."/>
        </authorList>
    </citation>
    <scope>NUCLEOTIDE SEQUENCE</scope>
    <source>
        <strain evidence="10">OG9-811</strain>
    </source>
</reference>
<feature type="domain" description="NfeD1b N-terminal" evidence="9">
    <location>
        <begin position="44"/>
        <end position="226"/>
    </location>
</feature>
<keyword evidence="11" id="KW-1185">Reference proteome</keyword>
<feature type="transmembrane region" description="Helical" evidence="5">
    <location>
        <begin position="366"/>
        <end position="383"/>
    </location>
</feature>
<feature type="chain" id="PRO_5037953364" evidence="6">
    <location>
        <begin position="21"/>
        <end position="470"/>
    </location>
</feature>
<feature type="transmembrane region" description="Helical" evidence="5">
    <location>
        <begin position="287"/>
        <end position="305"/>
    </location>
</feature>
<keyword evidence="2 5" id="KW-1133">Transmembrane helix</keyword>
<dbReference type="Pfam" id="PF25145">
    <property type="entry name" value="NfeD1b_N"/>
    <property type="match status" value="1"/>
</dbReference>
<evidence type="ECO:0000256" key="4">
    <source>
        <dbReference type="SAM" id="MobiDB-lite"/>
    </source>
</evidence>
<dbReference type="PANTHER" id="PTHR33507:SF4">
    <property type="entry name" value="NODULATION COMPETITIVENESS PROTEIN NFED"/>
    <property type="match status" value="1"/>
</dbReference>
<keyword evidence="1 5" id="KW-0812">Transmembrane</keyword>
<dbReference type="Pfam" id="PF24961">
    <property type="entry name" value="NfeD_membrane"/>
    <property type="match status" value="1"/>
</dbReference>
<evidence type="ECO:0000256" key="1">
    <source>
        <dbReference type="ARBA" id="ARBA00022692"/>
    </source>
</evidence>
<evidence type="ECO:0000313" key="11">
    <source>
        <dbReference type="Proteomes" id="UP000694232"/>
    </source>
</evidence>
<feature type="transmembrane region" description="Helical" evidence="5">
    <location>
        <begin position="258"/>
        <end position="280"/>
    </location>
</feature>
<evidence type="ECO:0000259" key="8">
    <source>
        <dbReference type="Pfam" id="PF24961"/>
    </source>
</evidence>
<protein>
    <submittedName>
        <fullName evidence="10">Nodulation protein NfeD</fullName>
    </submittedName>
</protein>
<evidence type="ECO:0000256" key="5">
    <source>
        <dbReference type="SAM" id="Phobius"/>
    </source>
</evidence>
<feature type="domain" description="NfeD integral membrane" evidence="8">
    <location>
        <begin position="266"/>
        <end position="383"/>
    </location>
</feature>
<dbReference type="FunFam" id="3.90.226.10:FF:000089">
    <property type="entry name" value="Membrane-bound serine protease"/>
    <property type="match status" value="1"/>
</dbReference>
<accession>A0A975U798</accession>
<keyword evidence="6" id="KW-0732">Signal</keyword>
<evidence type="ECO:0000259" key="9">
    <source>
        <dbReference type="Pfam" id="PF25145"/>
    </source>
</evidence>
<proteinExistence type="predicted"/>
<gene>
    <name evidence="10" type="ORF">KNV97_02680</name>
</gene>
<dbReference type="InterPro" id="IPR056738">
    <property type="entry name" value="NfeD1b_N"/>
</dbReference>
<evidence type="ECO:0000256" key="2">
    <source>
        <dbReference type="ARBA" id="ARBA00022989"/>
    </source>
</evidence>
<dbReference type="RefSeq" id="WP_218562062.1">
    <property type="nucleotide sequence ID" value="NZ_CP076642.1"/>
</dbReference>
<feature type="signal peptide" evidence="6">
    <location>
        <begin position="1"/>
        <end position="20"/>
    </location>
</feature>
<dbReference type="Proteomes" id="UP000694232">
    <property type="component" value="Chromosome 2"/>
</dbReference>
<keyword evidence="3 5" id="KW-0472">Membrane</keyword>
<evidence type="ECO:0000259" key="7">
    <source>
        <dbReference type="Pfam" id="PF01957"/>
    </source>
</evidence>
<dbReference type="CDD" id="cd07020">
    <property type="entry name" value="Clp_protease_NfeD_1"/>
    <property type="match status" value="1"/>
</dbReference>
<dbReference type="PANTHER" id="PTHR33507">
    <property type="entry name" value="INNER MEMBRANE PROTEIN YBBJ"/>
    <property type="match status" value="1"/>
</dbReference>
<dbReference type="EMBL" id="CP076642">
    <property type="protein sequence ID" value="QXO16433.1"/>
    <property type="molecule type" value="Genomic_DNA"/>
</dbReference>
<dbReference type="KEGG" id="vos:KNV97_02680"/>
<organism evidence="10 11">
    <name type="scientific">Vibrio ostreae</name>
    <dbReference type="NCBI Taxonomy" id="2841925"/>
    <lineage>
        <taxon>Bacteria</taxon>
        <taxon>Pseudomonadati</taxon>
        <taxon>Pseudomonadota</taxon>
        <taxon>Gammaproteobacteria</taxon>
        <taxon>Vibrionales</taxon>
        <taxon>Vibrionaceae</taxon>
        <taxon>Vibrio</taxon>
    </lineage>
</organism>
<dbReference type="InterPro" id="IPR052165">
    <property type="entry name" value="Membrane_assoc_protease"/>
</dbReference>
<dbReference type="AlphaFoldDB" id="A0A975U798"/>
<evidence type="ECO:0000256" key="3">
    <source>
        <dbReference type="ARBA" id="ARBA00023136"/>
    </source>
</evidence>
<evidence type="ECO:0000256" key="6">
    <source>
        <dbReference type="SAM" id="SignalP"/>
    </source>
</evidence>
<name>A0A975U798_9VIBR</name>